<dbReference type="AlphaFoldDB" id="A0A4U3MRU2"/>
<organism evidence="2 3">
    <name type="scientific">Herbidospora galbida</name>
    <dbReference type="NCBI Taxonomy" id="2575442"/>
    <lineage>
        <taxon>Bacteria</taxon>
        <taxon>Bacillati</taxon>
        <taxon>Actinomycetota</taxon>
        <taxon>Actinomycetes</taxon>
        <taxon>Streptosporangiales</taxon>
        <taxon>Streptosporangiaceae</taxon>
        <taxon>Herbidospora</taxon>
    </lineage>
</organism>
<evidence type="ECO:0000259" key="1">
    <source>
        <dbReference type="Pfam" id="PF14206"/>
    </source>
</evidence>
<dbReference type="EMBL" id="SZQA01000001">
    <property type="protein sequence ID" value="TKK91584.1"/>
    <property type="molecule type" value="Genomic_DNA"/>
</dbReference>
<dbReference type="InterPro" id="IPR025983">
    <property type="entry name" value="Cys_rich_CPCC"/>
</dbReference>
<proteinExistence type="predicted"/>
<feature type="domain" description="Cysteine-rich CPCC" evidence="1">
    <location>
        <begin position="8"/>
        <end position="82"/>
    </location>
</feature>
<evidence type="ECO:0000313" key="2">
    <source>
        <dbReference type="EMBL" id="TKK91584.1"/>
    </source>
</evidence>
<accession>A0A4U3MRU2</accession>
<gene>
    <name evidence="2" type="ORF">FDA94_02065</name>
</gene>
<comment type="caution">
    <text evidence="2">The sequence shown here is derived from an EMBL/GenBank/DDBJ whole genome shotgun (WGS) entry which is preliminary data.</text>
</comment>
<sequence length="133" mass="15287">MDGRKALYPCSCCGYRTLKDGPGSYLICPICFWEDDPLQLRWPLMDDGANGVSLVQAQRNFIRFAAGEERFLPRVRPPSEAETVPDGWRIIDLTVDRFEPTDEQLHPWPDDSKALYWWSPGFWHPCADDRGLA</sequence>
<name>A0A4U3MRU2_9ACTN</name>
<dbReference type="RefSeq" id="WP_137245270.1">
    <property type="nucleotide sequence ID" value="NZ_SZQA01000001.1"/>
</dbReference>
<keyword evidence="3" id="KW-1185">Reference proteome</keyword>
<protein>
    <recommendedName>
        <fullName evidence="1">Cysteine-rich CPCC domain-containing protein</fullName>
    </recommendedName>
</protein>
<evidence type="ECO:0000313" key="3">
    <source>
        <dbReference type="Proteomes" id="UP000308705"/>
    </source>
</evidence>
<dbReference type="OrthoDB" id="1456570at2"/>
<dbReference type="Proteomes" id="UP000308705">
    <property type="component" value="Unassembled WGS sequence"/>
</dbReference>
<reference evidence="2 3" key="1">
    <citation type="submission" date="2019-04" db="EMBL/GenBank/DDBJ databases">
        <title>Herbidospora sp. NEAU-GS14.nov., a novel actinomycete isolated from soil.</title>
        <authorList>
            <person name="Han L."/>
        </authorList>
    </citation>
    <scope>NUCLEOTIDE SEQUENCE [LARGE SCALE GENOMIC DNA]</scope>
    <source>
        <strain evidence="2 3">NEAU-GS14</strain>
    </source>
</reference>
<dbReference type="Pfam" id="PF14206">
    <property type="entry name" value="Cys_rich_CPCC"/>
    <property type="match status" value="1"/>
</dbReference>